<feature type="region of interest" description="Disordered" evidence="1">
    <location>
        <begin position="28"/>
        <end position="106"/>
    </location>
</feature>
<proteinExistence type="predicted"/>
<organism evidence="2 3">
    <name type="scientific">Solanum pennellii</name>
    <name type="common">Tomato</name>
    <name type="synonym">Lycopersicon pennellii</name>
    <dbReference type="NCBI Taxonomy" id="28526"/>
    <lineage>
        <taxon>Eukaryota</taxon>
        <taxon>Viridiplantae</taxon>
        <taxon>Streptophyta</taxon>
        <taxon>Embryophyta</taxon>
        <taxon>Tracheophyta</taxon>
        <taxon>Spermatophyta</taxon>
        <taxon>Magnoliopsida</taxon>
        <taxon>eudicotyledons</taxon>
        <taxon>Gunneridae</taxon>
        <taxon>Pentapetalae</taxon>
        <taxon>asterids</taxon>
        <taxon>lamiids</taxon>
        <taxon>Solanales</taxon>
        <taxon>Solanaceae</taxon>
        <taxon>Solanoideae</taxon>
        <taxon>Solaneae</taxon>
        <taxon>Solanum</taxon>
        <taxon>Solanum subgen. Lycopersicon</taxon>
    </lineage>
</organism>
<sequence>MLTLEEADLAKKATHNSSSLLVARDSNVSHDISDHSSSNRNANGGKRNKKHNNNEEKHHNNNGLRGGGKGGTCSRGKAGGGGHMGSSKNCDDEQQPAGQHPPINAPWSGAQLWPWMAPWAIPSCPYPSNSWAKPNYRQQQKPHPGILGPKPQKAYTAAPTPSNIEAAIHTLGITSPDANWYIYNVSTSHMTSAQGFLDMEASNEV</sequence>
<keyword evidence="2" id="KW-1185">Reference proteome</keyword>
<name>A0ABM1VDZ0_SOLPN</name>
<evidence type="ECO:0000313" key="3">
    <source>
        <dbReference type="RefSeq" id="XP_027773958.1"/>
    </source>
</evidence>
<evidence type="ECO:0000313" key="2">
    <source>
        <dbReference type="Proteomes" id="UP000694930"/>
    </source>
</evidence>
<gene>
    <name evidence="3" type="primary">LOC107024821</name>
</gene>
<dbReference type="GeneID" id="107024821"/>
<feature type="compositionally biased region" description="Gly residues" evidence="1">
    <location>
        <begin position="64"/>
        <end position="84"/>
    </location>
</feature>
<reference evidence="3" key="2">
    <citation type="submission" date="2025-08" db="UniProtKB">
        <authorList>
            <consortium name="RefSeq"/>
        </authorList>
    </citation>
    <scope>IDENTIFICATION</scope>
</reference>
<dbReference type="RefSeq" id="XP_027773958.1">
    <property type="nucleotide sequence ID" value="XM_027918157.1"/>
</dbReference>
<accession>A0ABM1VDZ0</accession>
<reference evidence="2" key="1">
    <citation type="journal article" date="2014" name="Nat. Genet.">
        <title>The genome of the stress-tolerant wild tomato species Solanum pennellii.</title>
        <authorList>
            <person name="Bolger A."/>
            <person name="Scossa F."/>
            <person name="Bolger M.E."/>
            <person name="Lanz C."/>
            <person name="Maumus F."/>
            <person name="Tohge T."/>
            <person name="Quesneville H."/>
            <person name="Alseekh S."/>
            <person name="Sorensen I."/>
            <person name="Lichtenstein G."/>
            <person name="Fich E.A."/>
            <person name="Conte M."/>
            <person name="Keller H."/>
            <person name="Schneeberger K."/>
            <person name="Schwacke R."/>
            <person name="Ofner I."/>
            <person name="Vrebalov J."/>
            <person name="Xu Y."/>
            <person name="Osorio S."/>
            <person name="Aflitos S.A."/>
            <person name="Schijlen E."/>
            <person name="Jimenez-Gomez J.M."/>
            <person name="Ryngajllo M."/>
            <person name="Kimura S."/>
            <person name="Kumar R."/>
            <person name="Koenig D."/>
            <person name="Headland L.R."/>
            <person name="Maloof J.N."/>
            <person name="Sinha N."/>
            <person name="van Ham R.C."/>
            <person name="Lankhorst R.K."/>
            <person name="Mao L."/>
            <person name="Vogel A."/>
            <person name="Arsova B."/>
            <person name="Panstruga R."/>
            <person name="Fei Z."/>
            <person name="Rose J.K."/>
            <person name="Zamir D."/>
            <person name="Carrari F."/>
            <person name="Giovannoni J.J."/>
            <person name="Weigel D."/>
            <person name="Usadel B."/>
            <person name="Fernie A.R."/>
        </authorList>
    </citation>
    <scope>NUCLEOTIDE SEQUENCE [LARGE SCALE GENOMIC DNA]</scope>
    <source>
        <strain evidence="2">cv. LA0716</strain>
    </source>
</reference>
<dbReference type="Proteomes" id="UP000694930">
    <property type="component" value="Chromosome 7"/>
</dbReference>
<evidence type="ECO:0000256" key="1">
    <source>
        <dbReference type="SAM" id="MobiDB-lite"/>
    </source>
</evidence>
<protein>
    <submittedName>
        <fullName evidence="3">Uncharacterized protein LOC107024821</fullName>
    </submittedName>
</protein>